<organism evidence="2 3">
    <name type="scientific">Micromonospora echinofusca</name>
    <dbReference type="NCBI Taxonomy" id="47858"/>
    <lineage>
        <taxon>Bacteria</taxon>
        <taxon>Bacillati</taxon>
        <taxon>Actinomycetota</taxon>
        <taxon>Actinomycetes</taxon>
        <taxon>Micromonosporales</taxon>
        <taxon>Micromonosporaceae</taxon>
        <taxon>Micromonospora</taxon>
    </lineage>
</organism>
<dbReference type="Proteomes" id="UP000198251">
    <property type="component" value="Chromosome I"/>
</dbReference>
<dbReference type="SUPFAM" id="SSF52518">
    <property type="entry name" value="Thiamin diphosphate-binding fold (THDP-binding)"/>
    <property type="match status" value="1"/>
</dbReference>
<keyword evidence="3" id="KW-1185">Reference proteome</keyword>
<dbReference type="InterPro" id="IPR005475">
    <property type="entry name" value="Transketolase-like_Pyr-bd"/>
</dbReference>
<dbReference type="Gene3D" id="3.40.50.920">
    <property type="match status" value="1"/>
</dbReference>
<reference evidence="2 3" key="1">
    <citation type="submission" date="2016-06" db="EMBL/GenBank/DDBJ databases">
        <authorList>
            <person name="Kjaerup R.B."/>
            <person name="Dalgaard T.S."/>
            <person name="Juul-Madsen H.R."/>
        </authorList>
    </citation>
    <scope>NUCLEOTIDE SEQUENCE [LARGE SCALE GENOMIC DNA]</scope>
    <source>
        <strain evidence="2 3">DSM 43913</strain>
    </source>
</reference>
<name>A0A1C5GI53_MICEH</name>
<protein>
    <submittedName>
        <fullName evidence="2">Transketolase</fullName>
    </submittedName>
</protein>
<dbReference type="GeneID" id="95805461"/>
<dbReference type="EMBL" id="LT607733">
    <property type="protein sequence ID" value="SCG19447.1"/>
    <property type="molecule type" value="Genomic_DNA"/>
</dbReference>
<dbReference type="PANTHER" id="PTHR43825:SF3">
    <property type="entry name" value="PYRUVATE DEHYDROGENASE E1 COMPONENT"/>
    <property type="match status" value="1"/>
</dbReference>
<evidence type="ECO:0000313" key="3">
    <source>
        <dbReference type="Proteomes" id="UP000198251"/>
    </source>
</evidence>
<dbReference type="InterPro" id="IPR009014">
    <property type="entry name" value="Transketo_C/PFOR_II"/>
</dbReference>
<evidence type="ECO:0000259" key="1">
    <source>
        <dbReference type="SMART" id="SM00861"/>
    </source>
</evidence>
<dbReference type="RefSeq" id="WP_089003798.1">
    <property type="nucleotide sequence ID" value="NZ_LT607733.1"/>
</dbReference>
<dbReference type="SMART" id="SM00861">
    <property type="entry name" value="Transket_pyr"/>
    <property type="match status" value="1"/>
</dbReference>
<accession>A0A1C5GI53</accession>
<feature type="domain" description="Transketolase-like pyrimidine-binding" evidence="1">
    <location>
        <begin position="1"/>
        <end position="164"/>
    </location>
</feature>
<dbReference type="Gene3D" id="3.40.50.970">
    <property type="match status" value="1"/>
</dbReference>
<dbReference type="AlphaFoldDB" id="A0A1C5GI53"/>
<gene>
    <name evidence="2" type="ORF">GA0070610_5819</name>
</gene>
<dbReference type="SUPFAM" id="SSF52922">
    <property type="entry name" value="TK C-terminal domain-like"/>
    <property type="match status" value="1"/>
</dbReference>
<dbReference type="InterPro" id="IPR029061">
    <property type="entry name" value="THDP-binding"/>
</dbReference>
<proteinExistence type="predicted"/>
<dbReference type="PANTHER" id="PTHR43825">
    <property type="entry name" value="PYRUVATE DEHYDROGENASE E1 COMPONENT"/>
    <property type="match status" value="1"/>
</dbReference>
<sequence>MRERFVETTTALLAEDPRTALVLADISADAFAPAAYRHPDRVLNVGIREQLLLGVTGGLALTGLRPIAHSYAPFLIERAYEQIKLDLDHQGVGAVLVSIGASYDRAESGRTHLSPADVSLIDTLHGWTVHVPGHPDEVPALLRDAVAGDGSAYLRLSTLRNARPYGGDGALRVLRDAGPGAPLLVAVGPVLDAALAAVGDLGVTVAYTHRPRPFDTAGLRALAGDTVVLVEPYLAGTSTRVVSAALADRPHRLLALGVGRGELRRYGSAEDHTRWHGLGAAGLRRSVTGFLDAAPVPAGR</sequence>
<dbReference type="InterPro" id="IPR051157">
    <property type="entry name" value="PDH/Transketolase"/>
</dbReference>
<dbReference type="CDD" id="cd07033">
    <property type="entry name" value="TPP_PYR_DXS_TK_like"/>
    <property type="match status" value="1"/>
</dbReference>
<evidence type="ECO:0000313" key="2">
    <source>
        <dbReference type="EMBL" id="SCG19447.1"/>
    </source>
</evidence>
<dbReference type="GO" id="GO:0000287">
    <property type="term" value="F:magnesium ion binding"/>
    <property type="evidence" value="ECO:0007669"/>
    <property type="project" value="UniProtKB-ARBA"/>
</dbReference>
<dbReference type="Pfam" id="PF02779">
    <property type="entry name" value="Transket_pyr"/>
    <property type="match status" value="1"/>
</dbReference>